<dbReference type="InterPro" id="IPR019734">
    <property type="entry name" value="TPR_rpt"/>
</dbReference>
<feature type="repeat" description="TPR" evidence="1">
    <location>
        <begin position="394"/>
        <end position="427"/>
    </location>
</feature>
<evidence type="ECO:0000313" key="2">
    <source>
        <dbReference type="EMBL" id="KAF7910326.1"/>
    </source>
</evidence>
<dbReference type="GeneID" id="62238913"/>
<name>A0ABQ7I3X1_9HELO</name>
<evidence type="ECO:0000313" key="3">
    <source>
        <dbReference type="Proteomes" id="UP000783213"/>
    </source>
</evidence>
<sequence>MSFDIEISTSLPAVKNVKKPFTFQDLSGELRNKIYELLLCDFEEVLVPCQFSDLPSPDQVAITRHHIHPQILRTCRQMCQEGTYLMRMKNLFVRFECEVSPYQNTLALLETKVPFLVPDPSTSRDFKGTVLTHKICYRNSRSRPQPSATFILLARHIPDLCRVLSKIRWKINLHDENVKHIVTLTDPYAEQISEFSALFGPVSAFVSPPRGIESFLTRRKQEELIAPYRTHLKAFPNLEFNGVISKDLQKNATSEIAFMPEVYSKDQIQIFEDNIEQMADQGQIFFVEKRYVKAIRVWAQCQELIFSQCSGKRGERLLKGLEVVSLNNIADILFHIACMRAETTLHLMKTKWIANHEKIVIEATLIAKAEEDYITWLTDHKKEVTYIYDADKDARMYFNLSKIFQQSGHLEWAIDAILQARHIDPNDWEFVDEEARVRSAISKEFRRKWIPIYGTSYAILNPNRFLPKRFFGYEIQFLIF</sequence>
<organism evidence="2 3">
    <name type="scientific">Botrytis deweyae</name>
    <dbReference type="NCBI Taxonomy" id="2478750"/>
    <lineage>
        <taxon>Eukaryota</taxon>
        <taxon>Fungi</taxon>
        <taxon>Dikarya</taxon>
        <taxon>Ascomycota</taxon>
        <taxon>Pezizomycotina</taxon>
        <taxon>Leotiomycetes</taxon>
        <taxon>Helotiales</taxon>
        <taxon>Sclerotiniaceae</taxon>
        <taxon>Botrytis</taxon>
    </lineage>
</organism>
<accession>A0ABQ7I3X1</accession>
<gene>
    <name evidence="2" type="ORF">EAE98_012142</name>
</gene>
<reference evidence="2 3" key="1">
    <citation type="journal article" date="2020" name="Genome Biol. Evol.">
        <title>Comparative genomics of Sclerotiniaceae.</title>
        <authorList>
            <person name="Valero Jimenez C.A."/>
            <person name="Steentjes M."/>
            <person name="Scholten O.E."/>
            <person name="Van Kan J.A.L."/>
        </authorList>
    </citation>
    <scope>NUCLEOTIDE SEQUENCE [LARGE SCALE GENOMIC DNA]</scope>
    <source>
        <strain evidence="2 3">B1</strain>
    </source>
</reference>
<keyword evidence="1" id="KW-0802">TPR repeat</keyword>
<dbReference type="EMBL" id="RCSX01000059">
    <property type="protein sequence ID" value="KAF7910326.1"/>
    <property type="molecule type" value="Genomic_DNA"/>
</dbReference>
<keyword evidence="3" id="KW-1185">Reference proteome</keyword>
<dbReference type="InterPro" id="IPR011990">
    <property type="entry name" value="TPR-like_helical_dom_sf"/>
</dbReference>
<dbReference type="RefSeq" id="XP_038803891.1">
    <property type="nucleotide sequence ID" value="XM_038959767.1"/>
</dbReference>
<protein>
    <submittedName>
        <fullName evidence="2">Uncharacterized protein</fullName>
    </submittedName>
</protein>
<proteinExistence type="predicted"/>
<dbReference type="SUPFAM" id="SSF48452">
    <property type="entry name" value="TPR-like"/>
    <property type="match status" value="1"/>
</dbReference>
<evidence type="ECO:0000256" key="1">
    <source>
        <dbReference type="PROSITE-ProRule" id="PRU00339"/>
    </source>
</evidence>
<dbReference type="Gene3D" id="1.25.40.10">
    <property type="entry name" value="Tetratricopeptide repeat domain"/>
    <property type="match status" value="1"/>
</dbReference>
<comment type="caution">
    <text evidence="2">The sequence shown here is derived from an EMBL/GenBank/DDBJ whole genome shotgun (WGS) entry which is preliminary data.</text>
</comment>
<dbReference type="PROSITE" id="PS50005">
    <property type="entry name" value="TPR"/>
    <property type="match status" value="1"/>
</dbReference>
<dbReference type="Proteomes" id="UP000783213">
    <property type="component" value="Unassembled WGS sequence"/>
</dbReference>